<dbReference type="SUPFAM" id="SSF161098">
    <property type="entry name" value="MetI-like"/>
    <property type="match status" value="1"/>
</dbReference>
<dbReference type="GO" id="GO:0055085">
    <property type="term" value="P:transmembrane transport"/>
    <property type="evidence" value="ECO:0007669"/>
    <property type="project" value="InterPro"/>
</dbReference>
<feature type="transmembrane region" description="Helical" evidence="7">
    <location>
        <begin position="121"/>
        <end position="138"/>
    </location>
</feature>
<evidence type="ECO:0000313" key="10">
    <source>
        <dbReference type="EMBL" id="RAM02717.1"/>
    </source>
</evidence>
<dbReference type="OrthoDB" id="5322475at2"/>
<dbReference type="Proteomes" id="UP000248798">
    <property type="component" value="Unassembled WGS sequence"/>
</dbReference>
<feature type="transmembrane region" description="Helical" evidence="7">
    <location>
        <begin position="31"/>
        <end position="52"/>
    </location>
</feature>
<protein>
    <submittedName>
        <fullName evidence="10">ABC transporter permease</fullName>
    </submittedName>
</protein>
<proteinExistence type="predicted"/>
<dbReference type="InterPro" id="IPR000515">
    <property type="entry name" value="MetI-like"/>
</dbReference>
<dbReference type="GO" id="GO:0005886">
    <property type="term" value="C:plasma membrane"/>
    <property type="evidence" value="ECO:0007669"/>
    <property type="project" value="UniProtKB-SubCell"/>
</dbReference>
<keyword evidence="2" id="KW-0813">Transport</keyword>
<keyword evidence="4 7" id="KW-0812">Transmembrane</keyword>
<evidence type="ECO:0000256" key="6">
    <source>
        <dbReference type="ARBA" id="ARBA00023136"/>
    </source>
</evidence>
<dbReference type="Pfam" id="PF00528">
    <property type="entry name" value="BPD_transp_1"/>
    <property type="match status" value="1"/>
</dbReference>
<feature type="transmembrane region" description="Helical" evidence="7">
    <location>
        <begin position="58"/>
        <end position="81"/>
    </location>
</feature>
<accession>A0A328FI78</accession>
<dbReference type="Gene3D" id="1.10.3720.10">
    <property type="entry name" value="MetI-like"/>
    <property type="match status" value="1"/>
</dbReference>
<dbReference type="PANTHER" id="PTHR30151:SF20">
    <property type="entry name" value="ABC TRANSPORTER PERMEASE PROTEIN HI_0355-RELATED"/>
    <property type="match status" value="1"/>
</dbReference>
<reference evidence="10 11" key="1">
    <citation type="submission" date="2018-06" db="EMBL/GenBank/DDBJ databases">
        <title>Complete Genome Sequence of Desulfobacter hydrogenophilus (DSM3380).</title>
        <authorList>
            <person name="Marietou A."/>
            <person name="Schreiber L."/>
            <person name="Marshall I."/>
            <person name="Jorgensen B."/>
        </authorList>
    </citation>
    <scope>NUCLEOTIDE SEQUENCE [LARGE SCALE GENOMIC DNA]</scope>
    <source>
        <strain evidence="10 11">DSM 3380</strain>
    </source>
</reference>
<reference evidence="9 12" key="2">
    <citation type="submission" date="2019-02" db="EMBL/GenBank/DDBJ databases">
        <title>Complete genome sequence of Desulfobacter hydrogenophilus AcRS1.</title>
        <authorList>
            <person name="Marietou A."/>
            <person name="Lund M.B."/>
            <person name="Marshall I.P.G."/>
            <person name="Schreiber L."/>
            <person name="Jorgensen B."/>
        </authorList>
    </citation>
    <scope>NUCLEOTIDE SEQUENCE [LARGE SCALE GENOMIC DNA]</scope>
    <source>
        <strain evidence="9 12">AcRS1</strain>
    </source>
</reference>
<evidence type="ECO:0000256" key="1">
    <source>
        <dbReference type="ARBA" id="ARBA00004651"/>
    </source>
</evidence>
<evidence type="ECO:0000256" key="2">
    <source>
        <dbReference type="ARBA" id="ARBA00022448"/>
    </source>
</evidence>
<dbReference type="InterPro" id="IPR035906">
    <property type="entry name" value="MetI-like_sf"/>
</dbReference>
<gene>
    <name evidence="10" type="ORF">DO021_06645</name>
    <name evidence="9" type="ORF">EYB58_20210</name>
</gene>
<evidence type="ECO:0000256" key="5">
    <source>
        <dbReference type="ARBA" id="ARBA00022989"/>
    </source>
</evidence>
<dbReference type="EMBL" id="QLNI01000011">
    <property type="protein sequence ID" value="RAM02717.1"/>
    <property type="molecule type" value="Genomic_DNA"/>
</dbReference>
<keyword evidence="5 7" id="KW-1133">Transmembrane helix</keyword>
<dbReference type="AlphaFoldDB" id="A0A328FI78"/>
<organism evidence="10 11">
    <name type="scientific">Desulfobacter hydrogenophilus</name>
    <dbReference type="NCBI Taxonomy" id="2291"/>
    <lineage>
        <taxon>Bacteria</taxon>
        <taxon>Pseudomonadati</taxon>
        <taxon>Thermodesulfobacteriota</taxon>
        <taxon>Desulfobacteria</taxon>
        <taxon>Desulfobacterales</taxon>
        <taxon>Desulfobacteraceae</taxon>
        <taxon>Desulfobacter</taxon>
    </lineage>
</organism>
<dbReference type="PANTHER" id="PTHR30151">
    <property type="entry name" value="ALKANE SULFONATE ABC TRANSPORTER-RELATED, MEMBRANE SUBUNIT"/>
    <property type="match status" value="1"/>
</dbReference>
<sequence length="248" mass="27143">MKWSDTLFPAALTLGILVLWEVLVQIMHTPAFILPPPSAIGLCAVIKAPLIWPHALATALEIVLGITLALGTSIPLAIFMFARPGIEKGLSPFLVASQAVPVFALAPLLVIWLGYGIWSKVFMAWVIIFFPITVSLLSGLKSCDPDFRKLFTLMGAGFWMKLRLLYWPWALPQFFAGLKVGVTVATIGAVIGEWVGAQKGLGYLMIQSNARLNTDLVFACILWLSGMGIGLWALVSFAEKRMVTWKNN</sequence>
<keyword evidence="3" id="KW-1003">Cell membrane</keyword>
<evidence type="ECO:0000313" key="9">
    <source>
        <dbReference type="EMBL" id="QBH15036.1"/>
    </source>
</evidence>
<feature type="transmembrane region" description="Helical" evidence="7">
    <location>
        <begin position="150"/>
        <end position="169"/>
    </location>
</feature>
<feature type="transmembrane region" description="Helical" evidence="7">
    <location>
        <begin position="175"/>
        <end position="195"/>
    </location>
</feature>
<dbReference type="CDD" id="cd06261">
    <property type="entry name" value="TM_PBP2"/>
    <property type="match status" value="1"/>
</dbReference>
<dbReference type="EMBL" id="CP036313">
    <property type="protein sequence ID" value="QBH15036.1"/>
    <property type="molecule type" value="Genomic_DNA"/>
</dbReference>
<evidence type="ECO:0000313" key="12">
    <source>
        <dbReference type="Proteomes" id="UP000293902"/>
    </source>
</evidence>
<feature type="transmembrane region" description="Helical" evidence="7">
    <location>
        <begin position="93"/>
        <end position="115"/>
    </location>
</feature>
<evidence type="ECO:0000259" key="8">
    <source>
        <dbReference type="Pfam" id="PF00528"/>
    </source>
</evidence>
<evidence type="ECO:0000256" key="4">
    <source>
        <dbReference type="ARBA" id="ARBA00022692"/>
    </source>
</evidence>
<feature type="transmembrane region" description="Helical" evidence="7">
    <location>
        <begin position="216"/>
        <end position="238"/>
    </location>
</feature>
<name>A0A328FI78_9BACT</name>
<comment type="subcellular location">
    <subcellularLocation>
        <location evidence="1">Cell membrane</location>
        <topology evidence="1">Multi-pass membrane protein</topology>
    </subcellularLocation>
</comment>
<evidence type="ECO:0000313" key="11">
    <source>
        <dbReference type="Proteomes" id="UP000248798"/>
    </source>
</evidence>
<feature type="domain" description="ABC transmembrane type-1" evidence="8">
    <location>
        <begin position="75"/>
        <end position="242"/>
    </location>
</feature>
<dbReference type="Proteomes" id="UP000293902">
    <property type="component" value="Chromosome"/>
</dbReference>
<dbReference type="RefSeq" id="WP_111954968.1">
    <property type="nucleotide sequence ID" value="NZ_CP036313.1"/>
</dbReference>
<keyword evidence="6 7" id="KW-0472">Membrane</keyword>
<evidence type="ECO:0000256" key="7">
    <source>
        <dbReference type="SAM" id="Phobius"/>
    </source>
</evidence>
<feature type="transmembrane region" description="Helical" evidence="7">
    <location>
        <begin position="6"/>
        <end position="24"/>
    </location>
</feature>
<evidence type="ECO:0000256" key="3">
    <source>
        <dbReference type="ARBA" id="ARBA00022475"/>
    </source>
</evidence>
<keyword evidence="12" id="KW-1185">Reference proteome</keyword>